<dbReference type="InterPro" id="IPR000182">
    <property type="entry name" value="GNAT_dom"/>
</dbReference>
<sequence length="179" mass="19508">MLRLLTPDPARHDDWAALVTAFDGGAMDGSGYVEGERPDTSADAFAAHLDHRLGEEDPDREPAPGRVHGSYRWIEEDGRLVGFIALRHALNRFLFDQGGHIGYSVAPAARRRGVATGALRLMVDEARARGLDPVLVTCVEDNVGSRRTIERCGGAYDGSVAGMRRYWIGTGERPVRPAV</sequence>
<gene>
    <name evidence="2" type="ORF">BRM3_05410</name>
</gene>
<accession>A0ABY6G4Z2</accession>
<dbReference type="RefSeq" id="WP_263595068.1">
    <property type="nucleotide sequence ID" value="NZ_CP107020.1"/>
</dbReference>
<dbReference type="CDD" id="cd04301">
    <property type="entry name" value="NAT_SF"/>
    <property type="match status" value="1"/>
</dbReference>
<keyword evidence="2" id="KW-0808">Transferase</keyword>
<keyword evidence="2" id="KW-0012">Acyltransferase</keyword>
<dbReference type="Gene3D" id="3.40.630.30">
    <property type="match status" value="1"/>
</dbReference>
<dbReference type="PROSITE" id="PS51186">
    <property type="entry name" value="GNAT"/>
    <property type="match status" value="1"/>
</dbReference>
<keyword evidence="3" id="KW-1185">Reference proteome</keyword>
<dbReference type="SUPFAM" id="SSF55729">
    <property type="entry name" value="Acyl-CoA N-acyltransferases (Nat)"/>
    <property type="match status" value="1"/>
</dbReference>
<feature type="domain" description="N-acetyltransferase" evidence="1">
    <location>
        <begin position="34"/>
        <end position="172"/>
    </location>
</feature>
<dbReference type="InterPro" id="IPR016181">
    <property type="entry name" value="Acyl_CoA_acyltransferase"/>
</dbReference>
<name>A0ABY6G4Z2_9MICO</name>
<dbReference type="PANTHER" id="PTHR39173:SF1">
    <property type="entry name" value="ACETYLTRANSFERASE"/>
    <property type="match status" value="1"/>
</dbReference>
<evidence type="ECO:0000313" key="3">
    <source>
        <dbReference type="Proteomes" id="UP001164305"/>
    </source>
</evidence>
<dbReference type="Pfam" id="PF00583">
    <property type="entry name" value="Acetyltransf_1"/>
    <property type="match status" value="1"/>
</dbReference>
<dbReference type="EC" id="2.3.1.-" evidence="2"/>
<organism evidence="2 3">
    <name type="scientific">Brachybacterium huguangmaarense</name>
    <dbReference type="NCBI Taxonomy" id="1652028"/>
    <lineage>
        <taxon>Bacteria</taxon>
        <taxon>Bacillati</taxon>
        <taxon>Actinomycetota</taxon>
        <taxon>Actinomycetes</taxon>
        <taxon>Micrococcales</taxon>
        <taxon>Dermabacteraceae</taxon>
        <taxon>Brachybacterium</taxon>
    </lineage>
</organism>
<evidence type="ECO:0000259" key="1">
    <source>
        <dbReference type="PROSITE" id="PS51186"/>
    </source>
</evidence>
<proteinExistence type="predicted"/>
<evidence type="ECO:0000313" key="2">
    <source>
        <dbReference type="EMBL" id="UYG17861.1"/>
    </source>
</evidence>
<dbReference type="GO" id="GO:0016746">
    <property type="term" value="F:acyltransferase activity"/>
    <property type="evidence" value="ECO:0007669"/>
    <property type="project" value="UniProtKB-KW"/>
</dbReference>
<dbReference type="EMBL" id="CP107020">
    <property type="protein sequence ID" value="UYG17861.1"/>
    <property type="molecule type" value="Genomic_DNA"/>
</dbReference>
<dbReference type="Proteomes" id="UP001164305">
    <property type="component" value="Chromosome"/>
</dbReference>
<protein>
    <submittedName>
        <fullName evidence="2">GNAT family N-acetyltransferase</fullName>
        <ecNumber evidence="2">2.3.1.-</ecNumber>
    </submittedName>
</protein>
<reference evidence="2" key="1">
    <citation type="submission" date="2022-10" db="EMBL/GenBank/DDBJ databases">
        <title>Whole-Genome Sequencing of Brachybacterium huguangmaarense BRM-3, Isolated from Betula schmidtii.</title>
        <authorList>
            <person name="Haam D."/>
        </authorList>
    </citation>
    <scope>NUCLEOTIDE SEQUENCE</scope>
    <source>
        <strain evidence="2">BRM-3</strain>
    </source>
</reference>
<dbReference type="PANTHER" id="PTHR39173">
    <property type="entry name" value="ACETYLTRANSFERASE"/>
    <property type="match status" value="1"/>
</dbReference>